<gene>
    <name evidence="1" type="ORF">LTR62_004363</name>
</gene>
<dbReference type="PANTHER" id="PTHR42060:SF1">
    <property type="entry name" value="NHL REPEAT-CONTAINING PROTEIN"/>
    <property type="match status" value="1"/>
</dbReference>
<dbReference type="InterPro" id="IPR052998">
    <property type="entry name" value="Hetero-Diels-Alderase-like"/>
</dbReference>
<dbReference type="AlphaFoldDB" id="A0AAN7TEV2"/>
<comment type="caution">
    <text evidence="1">The sequence shown here is derived from an EMBL/GenBank/DDBJ whole genome shotgun (WGS) entry which is preliminary data.</text>
</comment>
<dbReference type="SUPFAM" id="SSF63829">
    <property type="entry name" value="Calcium-dependent phosphotriesterase"/>
    <property type="match status" value="1"/>
</dbReference>
<dbReference type="Proteomes" id="UP001310890">
    <property type="component" value="Unassembled WGS sequence"/>
</dbReference>
<sequence>MVNPFQHIEEAVVQFGAGDSVLGITEVEHEVFVAVTCRFDLATSKARPGSAAAWKVDMNVWVADKQNAVTLVANLTDIGLPDGVVALNGSNSVLIADAAKALIWKLDTISGDYTIILEDDILFPSNPQLPQLPLGVDGLHILNDYLYFTNLGDNILCRVAVDNAGNPTDEIDLIATMPFPDNFALTANGTAYVVGANQLYRVSPAGEIDVLARGLNSTLLEGATSAHFRRTPKYDGVLYIGRVTANGPRVRG</sequence>
<evidence type="ECO:0000313" key="1">
    <source>
        <dbReference type="EMBL" id="KAK5112400.1"/>
    </source>
</evidence>
<dbReference type="InterPro" id="IPR011042">
    <property type="entry name" value="6-blade_b-propeller_TolB-like"/>
</dbReference>
<organism evidence="1 2">
    <name type="scientific">Meristemomyces frigidus</name>
    <dbReference type="NCBI Taxonomy" id="1508187"/>
    <lineage>
        <taxon>Eukaryota</taxon>
        <taxon>Fungi</taxon>
        <taxon>Dikarya</taxon>
        <taxon>Ascomycota</taxon>
        <taxon>Pezizomycotina</taxon>
        <taxon>Dothideomycetes</taxon>
        <taxon>Dothideomycetidae</taxon>
        <taxon>Mycosphaerellales</taxon>
        <taxon>Teratosphaeriaceae</taxon>
        <taxon>Meristemomyces</taxon>
    </lineage>
</organism>
<reference evidence="1" key="1">
    <citation type="submission" date="2023-08" db="EMBL/GenBank/DDBJ databases">
        <title>Black Yeasts Isolated from many extreme environments.</title>
        <authorList>
            <person name="Coleine C."/>
            <person name="Stajich J.E."/>
            <person name="Selbmann L."/>
        </authorList>
    </citation>
    <scope>NUCLEOTIDE SEQUENCE</scope>
    <source>
        <strain evidence="1">CCFEE 5401</strain>
    </source>
</reference>
<dbReference type="Gene3D" id="2.120.10.30">
    <property type="entry name" value="TolB, C-terminal domain"/>
    <property type="match status" value="1"/>
</dbReference>
<evidence type="ECO:0008006" key="3">
    <source>
        <dbReference type="Google" id="ProtNLM"/>
    </source>
</evidence>
<name>A0AAN7TEV2_9PEZI</name>
<accession>A0AAN7TEV2</accession>
<dbReference type="EMBL" id="JAVRRL010000031">
    <property type="protein sequence ID" value="KAK5112400.1"/>
    <property type="molecule type" value="Genomic_DNA"/>
</dbReference>
<evidence type="ECO:0000313" key="2">
    <source>
        <dbReference type="Proteomes" id="UP001310890"/>
    </source>
</evidence>
<protein>
    <recommendedName>
        <fullName evidence="3">SMP-30/Gluconolactonase/LRE-like region domain-containing protein</fullName>
    </recommendedName>
</protein>
<proteinExistence type="predicted"/>
<dbReference type="PANTHER" id="PTHR42060">
    <property type="entry name" value="NHL REPEAT-CONTAINING PROTEIN-RELATED"/>
    <property type="match status" value="1"/>
</dbReference>